<gene>
    <name evidence="1" type="ORF">KIH39_25345</name>
</gene>
<name>A0A8E6B6L5_9BACT</name>
<organism evidence="1 2">
    <name type="scientific">Telmatocola sphagniphila</name>
    <dbReference type="NCBI Taxonomy" id="1123043"/>
    <lineage>
        <taxon>Bacteria</taxon>
        <taxon>Pseudomonadati</taxon>
        <taxon>Planctomycetota</taxon>
        <taxon>Planctomycetia</taxon>
        <taxon>Gemmatales</taxon>
        <taxon>Gemmataceae</taxon>
    </lineage>
</organism>
<dbReference type="PROSITE" id="PS51257">
    <property type="entry name" value="PROKAR_LIPOPROTEIN"/>
    <property type="match status" value="1"/>
</dbReference>
<accession>A0A8E6B6L5</accession>
<dbReference type="AlphaFoldDB" id="A0A8E6B6L5"/>
<protein>
    <recommendedName>
        <fullName evidence="3">Carboxypeptidase regulatory-like domain-containing protein</fullName>
    </recommendedName>
</protein>
<reference evidence="1" key="1">
    <citation type="submission" date="2021-05" db="EMBL/GenBank/DDBJ databases">
        <title>Complete genome sequence of the cellulolytic planctomycete Telmatocola sphagniphila SP2T and characterization of the first cellulase from planctomycetes.</title>
        <authorList>
            <person name="Rakitin A.L."/>
            <person name="Beletsky A.V."/>
            <person name="Naumoff D.G."/>
            <person name="Kulichevskaya I.S."/>
            <person name="Mardanov A.V."/>
            <person name="Ravin N.V."/>
            <person name="Dedysh S.N."/>
        </authorList>
    </citation>
    <scope>NUCLEOTIDE SEQUENCE</scope>
    <source>
        <strain evidence="1">SP2T</strain>
    </source>
</reference>
<proteinExistence type="predicted"/>
<dbReference type="RefSeq" id="WP_213496776.1">
    <property type="nucleotide sequence ID" value="NZ_CP074694.1"/>
</dbReference>
<dbReference type="Proteomes" id="UP000676194">
    <property type="component" value="Chromosome"/>
</dbReference>
<evidence type="ECO:0008006" key="3">
    <source>
        <dbReference type="Google" id="ProtNLM"/>
    </source>
</evidence>
<dbReference type="KEGG" id="tsph:KIH39_25345"/>
<keyword evidence="2" id="KW-1185">Reference proteome</keyword>
<sequence length="125" mass="13391">MYLKNCLMFCFAASLMGCQSGAVESPLGKRVELKGKVALASASLKGALISIFPVDPNRGDEQTAQIDAQNQFVLAAFPGKYLIAIEPGNTKGNTVPMNYRKAETSKLEVEVPAVGKSDLIIELKN</sequence>
<evidence type="ECO:0000313" key="1">
    <source>
        <dbReference type="EMBL" id="QVL32121.1"/>
    </source>
</evidence>
<dbReference type="EMBL" id="CP074694">
    <property type="protein sequence ID" value="QVL32121.1"/>
    <property type="molecule type" value="Genomic_DNA"/>
</dbReference>
<evidence type="ECO:0000313" key="2">
    <source>
        <dbReference type="Proteomes" id="UP000676194"/>
    </source>
</evidence>